<organism evidence="3 4">
    <name type="scientific">Methylotenera versatilis (strain 301)</name>
    <dbReference type="NCBI Taxonomy" id="666681"/>
    <lineage>
        <taxon>Bacteria</taxon>
        <taxon>Pseudomonadati</taxon>
        <taxon>Pseudomonadota</taxon>
        <taxon>Betaproteobacteria</taxon>
        <taxon>Nitrosomonadales</taxon>
        <taxon>Methylophilaceae</taxon>
        <taxon>Methylotenera</taxon>
    </lineage>
</organism>
<dbReference type="eggNOG" id="COG0277">
    <property type="taxonomic scope" value="Bacteria"/>
</dbReference>
<dbReference type="PANTHER" id="PTHR43762:SF1">
    <property type="entry name" value="D-ARABINONO-1,4-LACTONE OXIDASE"/>
    <property type="match status" value="1"/>
</dbReference>
<evidence type="ECO:0000313" key="3">
    <source>
        <dbReference type="EMBL" id="ADI29615.1"/>
    </source>
</evidence>
<dbReference type="EMBL" id="CP002056">
    <property type="protein sequence ID" value="ADI29615.1"/>
    <property type="molecule type" value="Genomic_DNA"/>
</dbReference>
<dbReference type="InterPro" id="IPR016169">
    <property type="entry name" value="FAD-bd_PCMH_sub2"/>
</dbReference>
<keyword evidence="4" id="KW-1185">Reference proteome</keyword>
<dbReference type="GO" id="GO:0071949">
    <property type="term" value="F:FAD binding"/>
    <property type="evidence" value="ECO:0007669"/>
    <property type="project" value="InterPro"/>
</dbReference>
<dbReference type="STRING" id="666681.M301_1231"/>
<dbReference type="KEGG" id="meh:M301_1231"/>
<dbReference type="PANTHER" id="PTHR43762">
    <property type="entry name" value="L-GULONOLACTONE OXIDASE"/>
    <property type="match status" value="1"/>
</dbReference>
<keyword evidence="1" id="KW-0274">FAD</keyword>
<dbReference type="InterPro" id="IPR010031">
    <property type="entry name" value="FAD_lactone_oxidase-like"/>
</dbReference>
<dbReference type="Gene3D" id="3.30.465.10">
    <property type="match status" value="1"/>
</dbReference>
<dbReference type="Proteomes" id="UP000000383">
    <property type="component" value="Chromosome"/>
</dbReference>
<accession>D7DHT0</accession>
<reference evidence="4" key="1">
    <citation type="submission" date="2010-05" db="EMBL/GenBank/DDBJ databases">
        <title>Complete sequence of Methylotenera sp. 301.</title>
        <authorList>
            <person name="Lucas S."/>
            <person name="Copeland A."/>
            <person name="Lapidus A."/>
            <person name="Cheng J.-F."/>
            <person name="Bruce D."/>
            <person name="Goodwin L."/>
            <person name="Pitluck S."/>
            <person name="Clum A."/>
            <person name="Land M."/>
            <person name="Hauser L."/>
            <person name="Kyrpides N."/>
            <person name="Ivanova N."/>
            <person name="Chistoservova L."/>
            <person name="Kalyuzhnaya M."/>
            <person name="Woyke T."/>
        </authorList>
    </citation>
    <scope>NUCLEOTIDE SEQUENCE [LARGE SCALE GENOMIC DNA]</scope>
    <source>
        <strain evidence="4">301</strain>
    </source>
</reference>
<dbReference type="SUPFAM" id="SSF56176">
    <property type="entry name" value="FAD-binding/transporter-associated domain-like"/>
    <property type="match status" value="1"/>
</dbReference>
<dbReference type="GO" id="GO:0016899">
    <property type="term" value="F:oxidoreductase activity, acting on the CH-OH group of donors, oxygen as acceptor"/>
    <property type="evidence" value="ECO:0007669"/>
    <property type="project" value="InterPro"/>
</dbReference>
<dbReference type="Pfam" id="PF01565">
    <property type="entry name" value="FAD_binding_4"/>
    <property type="match status" value="1"/>
</dbReference>
<dbReference type="PROSITE" id="PS51387">
    <property type="entry name" value="FAD_PCMH"/>
    <property type="match status" value="1"/>
</dbReference>
<sequence>MVEVSSWGMLGSWEHEVLALSDRHHVVHQLKSSRSGIAHGMGRSYGDVCLNPGGVLWKTTELDRFISLDESTGRLVCEAGVLLRDIQRLVIPRGWILPVTPGTQLVTVGGAIANDVHGKNHHMFSTFGDHVRGIILVRTDGTIIECGPDFQTEWFSATVGGLGLTGVITEAEIQLRKVSGPWLDAETLPYANLNEFFQLANASETEWEHTVSWIDCLSGKNARGIFMRANPINLINHPEPKSHKRTIRFVPPVSLVNHLTLRPFNAAYFNFKKRQAGKRIVHYEPFFYPLDNLLEWNRMYGPHGFYQYQSVVPLKVGNDAVQAMLREIKKTGEGSFLAVLKTFGDRQSVGMMSFPRQGVTMALDFPNQGDKTLKLFASLDAIVREAGGRIYLAKDARMSRDLFETGYPRLNEFLHYRDLGISSAMSRRLIGS</sequence>
<dbReference type="OrthoDB" id="143770at2"/>
<dbReference type="AlphaFoldDB" id="D7DHT0"/>
<protein>
    <submittedName>
        <fullName evidence="3">FAD linked oxidase domain protein</fullName>
    </submittedName>
</protein>
<gene>
    <name evidence="3" type="ordered locus">M301_1231</name>
</gene>
<dbReference type="RefSeq" id="WP_013147930.1">
    <property type="nucleotide sequence ID" value="NC_014207.1"/>
</dbReference>
<proteinExistence type="predicted"/>
<keyword evidence="1" id="KW-0285">Flavoprotein</keyword>
<name>D7DHT0_METV0</name>
<evidence type="ECO:0000313" key="4">
    <source>
        <dbReference type="Proteomes" id="UP000000383"/>
    </source>
</evidence>
<evidence type="ECO:0000259" key="2">
    <source>
        <dbReference type="PROSITE" id="PS51387"/>
    </source>
</evidence>
<dbReference type="InterPro" id="IPR016166">
    <property type="entry name" value="FAD-bd_PCMH"/>
</dbReference>
<dbReference type="InterPro" id="IPR036318">
    <property type="entry name" value="FAD-bd_PCMH-like_sf"/>
</dbReference>
<feature type="domain" description="FAD-binding PCMH-type" evidence="2">
    <location>
        <begin position="10"/>
        <end position="178"/>
    </location>
</feature>
<evidence type="ECO:0000256" key="1">
    <source>
        <dbReference type="ARBA" id="ARBA00022827"/>
    </source>
</evidence>
<dbReference type="HOGENOM" id="CLU_032465_0_0_4"/>
<dbReference type="InterPro" id="IPR006094">
    <property type="entry name" value="Oxid_FAD_bind_N"/>
</dbReference>
<reference evidence="3 4" key="2">
    <citation type="journal article" date="2011" name="J. Bacteriol.">
        <title>Genomes of three methylotrophs from a single niche uncover genetic and metabolic divergence of Methylophilaceae.</title>
        <authorList>
            <person name="Lapidus A."/>
            <person name="Clum A."/>
            <person name="Labutti K."/>
            <person name="Kaluzhnaya M.G."/>
            <person name="Lim S."/>
            <person name="Beck D.A."/>
            <person name="Glavina Del Rio T."/>
            <person name="Nolan M."/>
            <person name="Mavromatis K."/>
            <person name="Huntemann M."/>
            <person name="Lucas S."/>
            <person name="Lidstrom M.E."/>
            <person name="Ivanova N."/>
            <person name="Chistoserdova L."/>
        </authorList>
    </citation>
    <scope>NUCLEOTIDE SEQUENCE [LARGE SCALE GENOMIC DNA]</scope>
    <source>
        <strain evidence="3 4">301</strain>
    </source>
</reference>